<comment type="caution">
    <text evidence="3">The sequence shown here is derived from an EMBL/GenBank/DDBJ whole genome shotgun (WGS) entry which is preliminary data.</text>
</comment>
<accession>A0ABD3PB56</accession>
<evidence type="ECO:0000256" key="1">
    <source>
        <dbReference type="SAM" id="SignalP"/>
    </source>
</evidence>
<dbReference type="CDD" id="cd05243">
    <property type="entry name" value="SDR_a5"/>
    <property type="match status" value="1"/>
</dbReference>
<dbReference type="PANTHER" id="PTHR14194:SF86">
    <property type="entry name" value="OS05G0110300 PROTEIN"/>
    <property type="match status" value="1"/>
</dbReference>
<dbReference type="InterPro" id="IPR044163">
    <property type="entry name" value="SARED1-like"/>
</dbReference>
<dbReference type="EMBL" id="JALLAZ020000911">
    <property type="protein sequence ID" value="KAL3784972.1"/>
    <property type="molecule type" value="Genomic_DNA"/>
</dbReference>
<dbReference type="Proteomes" id="UP001530315">
    <property type="component" value="Unassembled WGS sequence"/>
</dbReference>
<dbReference type="PANTHER" id="PTHR14194">
    <property type="entry name" value="NITROGEN METABOLIC REGULATION PROTEIN NMR-RELATED"/>
    <property type="match status" value="1"/>
</dbReference>
<proteinExistence type="predicted"/>
<reference evidence="3 4" key="1">
    <citation type="submission" date="2024-10" db="EMBL/GenBank/DDBJ databases">
        <title>Updated reference genomes for cyclostephanoid diatoms.</title>
        <authorList>
            <person name="Roberts W.R."/>
            <person name="Alverson A.J."/>
        </authorList>
    </citation>
    <scope>NUCLEOTIDE SEQUENCE [LARGE SCALE GENOMIC DNA]</scope>
    <source>
        <strain evidence="3 4">AJA276-08</strain>
    </source>
</reference>
<protein>
    <recommendedName>
        <fullName evidence="2">NAD(P)-binding domain-containing protein</fullName>
    </recommendedName>
</protein>
<evidence type="ECO:0000259" key="2">
    <source>
        <dbReference type="Pfam" id="PF13460"/>
    </source>
</evidence>
<dbReference type="InterPro" id="IPR036291">
    <property type="entry name" value="NAD(P)-bd_dom_sf"/>
</dbReference>
<organism evidence="3 4">
    <name type="scientific">Stephanodiscus triporus</name>
    <dbReference type="NCBI Taxonomy" id="2934178"/>
    <lineage>
        <taxon>Eukaryota</taxon>
        <taxon>Sar</taxon>
        <taxon>Stramenopiles</taxon>
        <taxon>Ochrophyta</taxon>
        <taxon>Bacillariophyta</taxon>
        <taxon>Coscinodiscophyceae</taxon>
        <taxon>Thalassiosirophycidae</taxon>
        <taxon>Stephanodiscales</taxon>
        <taxon>Stephanodiscaceae</taxon>
        <taxon>Stephanodiscus</taxon>
    </lineage>
</organism>
<name>A0ABD3PB56_9STRA</name>
<evidence type="ECO:0000313" key="3">
    <source>
        <dbReference type="EMBL" id="KAL3784972.1"/>
    </source>
</evidence>
<evidence type="ECO:0000313" key="4">
    <source>
        <dbReference type="Proteomes" id="UP001530315"/>
    </source>
</evidence>
<feature type="signal peptide" evidence="1">
    <location>
        <begin position="1"/>
        <end position="28"/>
    </location>
</feature>
<keyword evidence="1" id="KW-0732">Signal</keyword>
<dbReference type="SUPFAM" id="SSF51735">
    <property type="entry name" value="NAD(P)-binding Rossmann-fold domains"/>
    <property type="match status" value="1"/>
</dbReference>
<gene>
    <name evidence="3" type="ORF">ACHAW5_010424</name>
</gene>
<feature type="chain" id="PRO_5044808701" description="NAD(P)-binding domain-containing protein" evidence="1">
    <location>
        <begin position="29"/>
        <end position="314"/>
    </location>
</feature>
<dbReference type="Pfam" id="PF13460">
    <property type="entry name" value="NAD_binding_10"/>
    <property type="match status" value="1"/>
</dbReference>
<dbReference type="AlphaFoldDB" id="A0ABD3PB56"/>
<dbReference type="InterPro" id="IPR016040">
    <property type="entry name" value="NAD(P)-bd_dom"/>
</dbReference>
<sequence length="314" mass="32836">MPTIKAATGRIVLLLMTLVGHFPPHCRALAAADVVLRRVLVTGAGGQTGQLVFRKLLSRPGYVPIGTVRTEASREALLGGASPVPPESVVVCDITSADPSALDDLVGGCDAIFICTSAKPAPTGDVDESTGRPKFGFPNGDPELVDWTGQRNLIDAARRAGGNDDDGVHVVLCSSMGGTNPDHPLNNLGRTTRPDGTLAGGNILKWKRKAEAYLVGSGLPYTIVHPGGLLNEPGNERELCLGVDDSIPGTSNNSVPREDVANVMIAALENDGYRGRSFDLVSKPVGDGVVTEDYSELIESLAGKNCDYSLGEIA</sequence>
<feature type="domain" description="NAD(P)-binding" evidence="2">
    <location>
        <begin position="43"/>
        <end position="270"/>
    </location>
</feature>
<dbReference type="Gene3D" id="3.40.50.720">
    <property type="entry name" value="NAD(P)-binding Rossmann-like Domain"/>
    <property type="match status" value="1"/>
</dbReference>
<keyword evidence="4" id="KW-1185">Reference proteome</keyword>